<name>A0A9P6SU94_9FUNG</name>
<reference evidence="2" key="1">
    <citation type="journal article" date="2020" name="Fungal Divers.">
        <title>Resolving the Mortierellaceae phylogeny through synthesis of multi-gene phylogenetics and phylogenomics.</title>
        <authorList>
            <person name="Vandepol N."/>
            <person name="Liber J."/>
            <person name="Desiro A."/>
            <person name="Na H."/>
            <person name="Kennedy M."/>
            <person name="Barry K."/>
            <person name="Grigoriev I.V."/>
            <person name="Miller A.N."/>
            <person name="O'Donnell K."/>
            <person name="Stajich J.E."/>
            <person name="Bonito G."/>
        </authorList>
    </citation>
    <scope>NUCLEOTIDE SEQUENCE</scope>
    <source>
        <strain evidence="2">NRRL 2769</strain>
    </source>
</reference>
<gene>
    <name evidence="2" type="ORF">BGZ80_005959</name>
</gene>
<proteinExistence type="predicted"/>
<dbReference type="Proteomes" id="UP000703661">
    <property type="component" value="Unassembled WGS sequence"/>
</dbReference>
<evidence type="ECO:0000313" key="2">
    <source>
        <dbReference type="EMBL" id="KAG0002521.1"/>
    </source>
</evidence>
<comment type="caution">
    <text evidence="2">The sequence shown here is derived from an EMBL/GenBank/DDBJ whole genome shotgun (WGS) entry which is preliminary data.</text>
</comment>
<protein>
    <submittedName>
        <fullName evidence="2">Uncharacterized protein</fullName>
    </submittedName>
</protein>
<dbReference type="AlphaFoldDB" id="A0A9P6SU94"/>
<dbReference type="EMBL" id="JAAAID010002939">
    <property type="protein sequence ID" value="KAG0002521.1"/>
    <property type="molecule type" value="Genomic_DNA"/>
</dbReference>
<organism evidence="2 3">
    <name type="scientific">Entomortierella chlamydospora</name>
    <dbReference type="NCBI Taxonomy" id="101097"/>
    <lineage>
        <taxon>Eukaryota</taxon>
        <taxon>Fungi</taxon>
        <taxon>Fungi incertae sedis</taxon>
        <taxon>Mucoromycota</taxon>
        <taxon>Mortierellomycotina</taxon>
        <taxon>Mortierellomycetes</taxon>
        <taxon>Mortierellales</taxon>
        <taxon>Mortierellaceae</taxon>
        <taxon>Entomortierella</taxon>
    </lineage>
</organism>
<accession>A0A9P6SU94</accession>
<feature type="region of interest" description="Disordered" evidence="1">
    <location>
        <begin position="153"/>
        <end position="173"/>
    </location>
</feature>
<evidence type="ECO:0000256" key="1">
    <source>
        <dbReference type="SAM" id="MobiDB-lite"/>
    </source>
</evidence>
<evidence type="ECO:0000313" key="3">
    <source>
        <dbReference type="Proteomes" id="UP000703661"/>
    </source>
</evidence>
<sequence>MLARKGITAATAVSARYALRSGARHHQDQSAALSFRISRLFSSSKAALQTSEPARVPRPIPLDIGNPGSPAALSSASTVAGAGSARRRFRGYSSGSLFDRYGEPIINITVYTTAVSLVLHLIYNQLSLEEYRISSSQKIAELEAEIAAIKGQASSPSSSSSVQHSLGGRGEFI</sequence>
<keyword evidence="3" id="KW-1185">Reference proteome</keyword>